<dbReference type="PANTHER" id="PTHR43133:SF8">
    <property type="entry name" value="RNA POLYMERASE SIGMA FACTOR HI_1459-RELATED"/>
    <property type="match status" value="1"/>
</dbReference>
<dbReference type="EMBL" id="VJZC01000258">
    <property type="protein sequence ID" value="MPY60961.1"/>
    <property type="molecule type" value="Genomic_DNA"/>
</dbReference>
<dbReference type="GO" id="GO:0006352">
    <property type="term" value="P:DNA-templated transcription initiation"/>
    <property type="evidence" value="ECO:0007669"/>
    <property type="project" value="InterPro"/>
</dbReference>
<sequence>MLVGVAALEGLQPLDALRERRADVQRPKLASPAVAEPLSEGGDVTRGRHLHALRLLFSQGVSEGGLDLRVQGVFQRGPQLSEGVGHEPGYHRRERSDLLDHDVHTVTLAHFGERDRPVLGVIVCQPQQPLDRLVDVGQRLHHMQLVVGQPGTVRVAQAHAATLATELPDLPVPLASMPHSSRLQSAVLALLPAVPGYRARGPTPADRGRPDRRRPRRLRRSRSPAKGSQRGRRGQRSASDSGAATASRPHRRIRPAWSVHCSTARRRRPPAAAHAAYRWSGGPLDPSDAGGAQPAPTVPLPSQSTRRPQHHRAEQQARIRRLRWPVEERVQKVPKKLAEPLDALRAADGIPCVEQCAGEGSREGPDAQPTGRGGEREVEHRMTITSEPVCSQPVCRRTDSDLDCRTCPWALSVIPAIDPGIGLGILPQGLADFHDVHRVVFLKYARSRGVTRDEAEDVVSRTFLQLYRARQLFLSADNRPAFGFKVLRDVLADHFRAADRRPRALPLTTMDERPATDGGIGELICRLDVEKALELLPPQQADCLCLHLFLDLSPTQIGFYLGITRSTVSSHLSAGRQRLADHLENYRPPRSGRGKEQHA</sequence>
<evidence type="ECO:0000256" key="4">
    <source>
        <dbReference type="ARBA" id="ARBA00023125"/>
    </source>
</evidence>
<dbReference type="GO" id="GO:0003677">
    <property type="term" value="F:DNA binding"/>
    <property type="evidence" value="ECO:0007669"/>
    <property type="project" value="UniProtKB-KW"/>
</dbReference>
<evidence type="ECO:0000256" key="2">
    <source>
        <dbReference type="ARBA" id="ARBA00023015"/>
    </source>
</evidence>
<dbReference type="GO" id="GO:0016987">
    <property type="term" value="F:sigma factor activity"/>
    <property type="evidence" value="ECO:0007669"/>
    <property type="project" value="UniProtKB-KW"/>
</dbReference>
<dbReference type="InterPro" id="IPR036388">
    <property type="entry name" value="WH-like_DNA-bd_sf"/>
</dbReference>
<comment type="similarity">
    <text evidence="1">Belongs to the sigma-70 factor family. ECF subfamily.</text>
</comment>
<dbReference type="Pfam" id="PF08281">
    <property type="entry name" value="Sigma70_r4_2"/>
    <property type="match status" value="1"/>
</dbReference>
<protein>
    <submittedName>
        <fullName evidence="8">Sigma-70 family RNA polymerase sigma factor</fullName>
    </submittedName>
</protein>
<feature type="compositionally biased region" description="Basic residues" evidence="6">
    <location>
        <begin position="210"/>
        <end position="235"/>
    </location>
</feature>
<dbReference type="SUPFAM" id="SSF88659">
    <property type="entry name" value="Sigma3 and sigma4 domains of RNA polymerase sigma factors"/>
    <property type="match status" value="1"/>
</dbReference>
<dbReference type="InterPro" id="IPR013325">
    <property type="entry name" value="RNA_pol_sigma_r2"/>
</dbReference>
<evidence type="ECO:0000256" key="3">
    <source>
        <dbReference type="ARBA" id="ARBA00023082"/>
    </source>
</evidence>
<feature type="region of interest" description="Disordered" evidence="6">
    <location>
        <begin position="355"/>
        <end position="379"/>
    </location>
</feature>
<organism evidence="8 9">
    <name type="scientific">Streptomyces spongiae</name>
    <dbReference type="NCBI Taxonomy" id="565072"/>
    <lineage>
        <taxon>Bacteria</taxon>
        <taxon>Bacillati</taxon>
        <taxon>Actinomycetota</taxon>
        <taxon>Actinomycetes</taxon>
        <taxon>Kitasatosporales</taxon>
        <taxon>Streptomycetaceae</taxon>
        <taxon>Streptomyces</taxon>
    </lineage>
</organism>
<feature type="region of interest" description="Disordered" evidence="6">
    <location>
        <begin position="579"/>
        <end position="599"/>
    </location>
</feature>
<evidence type="ECO:0000256" key="6">
    <source>
        <dbReference type="SAM" id="MobiDB-lite"/>
    </source>
</evidence>
<dbReference type="InterPro" id="IPR013324">
    <property type="entry name" value="RNA_pol_sigma_r3/r4-like"/>
</dbReference>
<dbReference type="PANTHER" id="PTHR43133">
    <property type="entry name" value="RNA POLYMERASE ECF-TYPE SIGMA FACTO"/>
    <property type="match status" value="1"/>
</dbReference>
<gene>
    <name evidence="8" type="ORF">FNH08_28615</name>
</gene>
<keyword evidence="2" id="KW-0805">Transcription regulation</keyword>
<keyword evidence="5" id="KW-0804">Transcription</keyword>
<name>A0A5N8XNN5_9ACTN</name>
<dbReference type="Proteomes" id="UP000400924">
    <property type="component" value="Unassembled WGS sequence"/>
</dbReference>
<accession>A0A5N8XNN5</accession>
<comment type="caution">
    <text evidence="8">The sequence shown here is derived from an EMBL/GenBank/DDBJ whole genome shotgun (WGS) entry which is preliminary data.</text>
</comment>
<dbReference type="Gene3D" id="1.10.10.10">
    <property type="entry name" value="Winged helix-like DNA-binding domain superfamily/Winged helix DNA-binding domain"/>
    <property type="match status" value="1"/>
</dbReference>
<dbReference type="NCBIfam" id="TIGR02937">
    <property type="entry name" value="sigma70-ECF"/>
    <property type="match status" value="1"/>
</dbReference>
<evidence type="ECO:0000313" key="8">
    <source>
        <dbReference type="EMBL" id="MPY60961.1"/>
    </source>
</evidence>
<reference evidence="8 9" key="1">
    <citation type="submission" date="2019-07" db="EMBL/GenBank/DDBJ databases">
        <title>New species of Amycolatopsis and Streptomyces.</title>
        <authorList>
            <person name="Duangmal K."/>
            <person name="Teo W.F.A."/>
            <person name="Lipun K."/>
        </authorList>
    </citation>
    <scope>NUCLEOTIDE SEQUENCE [LARGE SCALE GENOMIC DNA]</scope>
    <source>
        <strain evidence="8 9">NBRC 106415</strain>
    </source>
</reference>
<dbReference type="OrthoDB" id="4212719at2"/>
<evidence type="ECO:0000256" key="5">
    <source>
        <dbReference type="ARBA" id="ARBA00023163"/>
    </source>
</evidence>
<keyword evidence="4" id="KW-0238">DNA-binding</keyword>
<feature type="region of interest" description="Disordered" evidence="6">
    <location>
        <begin position="196"/>
        <end position="317"/>
    </location>
</feature>
<feature type="domain" description="RNA polymerase sigma factor 70 region 4 type 2" evidence="7">
    <location>
        <begin position="527"/>
        <end position="579"/>
    </location>
</feature>
<dbReference type="AlphaFoldDB" id="A0A5N8XNN5"/>
<dbReference type="CDD" id="cd06171">
    <property type="entry name" value="Sigma70_r4"/>
    <property type="match status" value="1"/>
</dbReference>
<evidence type="ECO:0000313" key="9">
    <source>
        <dbReference type="Proteomes" id="UP000400924"/>
    </source>
</evidence>
<keyword evidence="3" id="KW-0731">Sigma factor</keyword>
<dbReference type="InterPro" id="IPR014284">
    <property type="entry name" value="RNA_pol_sigma-70_dom"/>
</dbReference>
<evidence type="ECO:0000256" key="1">
    <source>
        <dbReference type="ARBA" id="ARBA00010641"/>
    </source>
</evidence>
<dbReference type="Gene3D" id="1.10.1740.10">
    <property type="match status" value="1"/>
</dbReference>
<keyword evidence="9" id="KW-1185">Reference proteome</keyword>
<proteinExistence type="inferred from homology"/>
<dbReference type="InterPro" id="IPR039425">
    <property type="entry name" value="RNA_pol_sigma-70-like"/>
</dbReference>
<dbReference type="SUPFAM" id="SSF88946">
    <property type="entry name" value="Sigma2 domain of RNA polymerase sigma factors"/>
    <property type="match status" value="1"/>
</dbReference>
<dbReference type="InterPro" id="IPR013249">
    <property type="entry name" value="RNA_pol_sigma70_r4_t2"/>
</dbReference>
<evidence type="ECO:0000259" key="7">
    <source>
        <dbReference type="Pfam" id="PF08281"/>
    </source>
</evidence>